<feature type="region of interest" description="Disordered" evidence="1">
    <location>
        <begin position="31"/>
        <end position="53"/>
    </location>
</feature>
<proteinExistence type="predicted"/>
<accession>A0A1J6K6R8</accession>
<keyword evidence="3" id="KW-1185">Reference proteome</keyword>
<evidence type="ECO:0000313" key="2">
    <source>
        <dbReference type="EMBL" id="OIT20728.1"/>
    </source>
</evidence>
<feature type="compositionally biased region" description="Basic residues" evidence="1">
    <location>
        <begin position="136"/>
        <end position="147"/>
    </location>
</feature>
<dbReference type="Proteomes" id="UP000187609">
    <property type="component" value="Unassembled WGS sequence"/>
</dbReference>
<protein>
    <submittedName>
        <fullName evidence="2">Uncharacterized protein</fullName>
    </submittedName>
</protein>
<feature type="compositionally biased region" description="Acidic residues" evidence="1">
    <location>
        <begin position="112"/>
        <end position="129"/>
    </location>
</feature>
<gene>
    <name evidence="2" type="ORF">A4A49_39870</name>
</gene>
<evidence type="ECO:0000313" key="3">
    <source>
        <dbReference type="Proteomes" id="UP000187609"/>
    </source>
</evidence>
<name>A0A1J6K6R8_NICAT</name>
<comment type="caution">
    <text evidence="2">The sequence shown here is derived from an EMBL/GenBank/DDBJ whole genome shotgun (WGS) entry which is preliminary data.</text>
</comment>
<dbReference type="Gramene" id="OIT20728">
    <property type="protein sequence ID" value="OIT20728"/>
    <property type="gene ID" value="A4A49_39870"/>
</dbReference>
<evidence type="ECO:0000256" key="1">
    <source>
        <dbReference type="SAM" id="MobiDB-lite"/>
    </source>
</evidence>
<dbReference type="AlphaFoldDB" id="A0A1J6K6R8"/>
<sequence length="147" mass="15606">MYISHAVEIIPDSVALIGYLCGPEIVKESNNTINNPSRATLEDGLNSINGPQPVEEPLLEEFETGIDEEGAVGGGEDSSGNVEAKIASVENVTSGEGAGEEEVASEIASSESDLDEAPDEDDSEVDEEASTIRNERRTKKNAIRSKK</sequence>
<dbReference type="EMBL" id="MJEQ01004971">
    <property type="protein sequence ID" value="OIT20728.1"/>
    <property type="molecule type" value="Genomic_DNA"/>
</dbReference>
<feature type="region of interest" description="Disordered" evidence="1">
    <location>
        <begin position="67"/>
        <end position="147"/>
    </location>
</feature>
<reference evidence="2" key="1">
    <citation type="submission" date="2016-11" db="EMBL/GenBank/DDBJ databases">
        <title>The genome of Nicotiana attenuata.</title>
        <authorList>
            <person name="Xu S."/>
            <person name="Brockmoeller T."/>
            <person name="Gaquerel E."/>
            <person name="Navarro A."/>
            <person name="Kuhl H."/>
            <person name="Gase K."/>
            <person name="Ling Z."/>
            <person name="Zhou W."/>
            <person name="Kreitzer C."/>
            <person name="Stanke M."/>
            <person name="Tang H."/>
            <person name="Lyons E."/>
            <person name="Pandey P."/>
            <person name="Pandey S.P."/>
            <person name="Timmermann B."/>
            <person name="Baldwin I.T."/>
        </authorList>
    </citation>
    <scope>NUCLEOTIDE SEQUENCE [LARGE SCALE GENOMIC DNA]</scope>
    <source>
        <strain evidence="2">UT</strain>
    </source>
</reference>
<organism evidence="2 3">
    <name type="scientific">Nicotiana attenuata</name>
    <name type="common">Coyote tobacco</name>
    <dbReference type="NCBI Taxonomy" id="49451"/>
    <lineage>
        <taxon>Eukaryota</taxon>
        <taxon>Viridiplantae</taxon>
        <taxon>Streptophyta</taxon>
        <taxon>Embryophyta</taxon>
        <taxon>Tracheophyta</taxon>
        <taxon>Spermatophyta</taxon>
        <taxon>Magnoliopsida</taxon>
        <taxon>eudicotyledons</taxon>
        <taxon>Gunneridae</taxon>
        <taxon>Pentapetalae</taxon>
        <taxon>asterids</taxon>
        <taxon>lamiids</taxon>
        <taxon>Solanales</taxon>
        <taxon>Solanaceae</taxon>
        <taxon>Nicotianoideae</taxon>
        <taxon>Nicotianeae</taxon>
        <taxon>Nicotiana</taxon>
    </lineage>
</organism>